<comment type="caution">
    <text evidence="1">The sequence shown here is derived from an EMBL/GenBank/DDBJ whole genome shotgun (WGS) entry which is preliminary data.</text>
</comment>
<protein>
    <submittedName>
        <fullName evidence="1">Uncharacterized protein</fullName>
    </submittedName>
</protein>
<proteinExistence type="predicted"/>
<gene>
    <name evidence="1" type="ORF">BAA01_05785</name>
</gene>
<name>A0A1Y3PK18_9BACI</name>
<evidence type="ECO:0000313" key="2">
    <source>
        <dbReference type="Proteomes" id="UP000196475"/>
    </source>
</evidence>
<reference evidence="2" key="1">
    <citation type="submission" date="2016-06" db="EMBL/GenBank/DDBJ databases">
        <authorList>
            <person name="Nascimento L."/>
            <person name="Pereira R.V."/>
            <person name="Martins L.F."/>
            <person name="Quaggio R.B."/>
            <person name="Silva A.M."/>
            <person name="Setubal J.C."/>
        </authorList>
    </citation>
    <scope>NUCLEOTIDE SEQUENCE [LARGE SCALE GENOMIC DNA]</scope>
</reference>
<dbReference type="EMBL" id="LZRT01000121">
    <property type="protein sequence ID" value="OUM84649.1"/>
    <property type="molecule type" value="Genomic_DNA"/>
</dbReference>
<dbReference type="Proteomes" id="UP000196475">
    <property type="component" value="Unassembled WGS sequence"/>
</dbReference>
<evidence type="ECO:0000313" key="1">
    <source>
        <dbReference type="EMBL" id="OUM84649.1"/>
    </source>
</evidence>
<accession>A0A1Y3PK18</accession>
<dbReference type="AlphaFoldDB" id="A0A1Y3PK18"/>
<organism evidence="1 2">
    <name type="scientific">Bacillus thermozeamaize</name>
    <dbReference type="NCBI Taxonomy" id="230954"/>
    <lineage>
        <taxon>Bacteria</taxon>
        <taxon>Bacillati</taxon>
        <taxon>Bacillota</taxon>
        <taxon>Bacilli</taxon>
        <taxon>Bacillales</taxon>
        <taxon>Bacillaceae</taxon>
        <taxon>Bacillus</taxon>
    </lineage>
</organism>
<sequence>MQKITMQKAASLSTKALLRRLQQFEGQLSSLYQKRNQMQYLIDELVEQRIYVLRELEKRGVRNGKVRVIENREPKNNQPISQ</sequence>